<keyword evidence="1" id="KW-0645">Protease</keyword>
<dbReference type="InterPro" id="IPR001940">
    <property type="entry name" value="Peptidase_S1C"/>
</dbReference>
<dbReference type="Pfam" id="PF13180">
    <property type="entry name" value="PDZ_2"/>
    <property type="match status" value="1"/>
</dbReference>
<keyword evidence="2" id="KW-0378">Hydrolase</keyword>
<dbReference type="SUPFAM" id="SSF50494">
    <property type="entry name" value="Trypsin-like serine proteases"/>
    <property type="match status" value="1"/>
</dbReference>
<comment type="caution">
    <text evidence="4">The sequence shown here is derived from an EMBL/GenBank/DDBJ whole genome shotgun (WGS) entry which is preliminary data.</text>
</comment>
<dbReference type="Proteomes" id="UP000287547">
    <property type="component" value="Unassembled WGS sequence"/>
</dbReference>
<feature type="domain" description="PDZ" evidence="3">
    <location>
        <begin position="242"/>
        <end position="297"/>
    </location>
</feature>
<sequence length="335" mass="34225">MAHYKRIGVALTTFALLLSGCTIKTPPQPRATSSAPVADRGGYAQLVERVGPSVVTIQASDGLGSGVVLRPDVVVTNAHVVGQSRDVVIAYADGTRSPGAVQASDVVTDLAVVRTERKNLPVPEFRPDLPNPGEPAIAIGSPLGFQNSVTAGIISGLHRRIPGAAAQTQSLVDLIQTDAPISPGNSGGALLDATGKVVGINEAYLPPDTGAVSLGFAIPAATVLDVADQLLADGTAEHPYLGVSVGPLTDSIRRQLGVQVQHGALVLDVDPGGPASTAGLAPGDVIVTLAGSEVRDVGGLLTVLRQTEPGQRLHLTYVRGGERQQVDVTIGSRSS</sequence>
<dbReference type="InterPro" id="IPR036034">
    <property type="entry name" value="PDZ_sf"/>
</dbReference>
<dbReference type="PANTHER" id="PTHR43343">
    <property type="entry name" value="PEPTIDASE S12"/>
    <property type="match status" value="1"/>
</dbReference>
<dbReference type="GO" id="GO:0004252">
    <property type="term" value="F:serine-type endopeptidase activity"/>
    <property type="evidence" value="ECO:0007669"/>
    <property type="project" value="InterPro"/>
</dbReference>
<dbReference type="PANTHER" id="PTHR43343:SF3">
    <property type="entry name" value="PROTEASE DO-LIKE 8, CHLOROPLASTIC"/>
    <property type="match status" value="1"/>
</dbReference>
<dbReference type="SMART" id="SM00228">
    <property type="entry name" value="PDZ"/>
    <property type="match status" value="1"/>
</dbReference>
<dbReference type="EMBL" id="QHKI01000013">
    <property type="protein sequence ID" value="RSM85273.1"/>
    <property type="molecule type" value="Genomic_DNA"/>
</dbReference>
<dbReference type="PRINTS" id="PR00834">
    <property type="entry name" value="PROTEASES2C"/>
</dbReference>
<reference evidence="4 5" key="1">
    <citation type="submission" date="2018-05" db="EMBL/GenBank/DDBJ databases">
        <title>Evolution of GPA BGCs.</title>
        <authorList>
            <person name="Waglechner N."/>
            <person name="Wright G.D."/>
        </authorList>
    </citation>
    <scope>NUCLEOTIDE SEQUENCE [LARGE SCALE GENOMIC DNA]</scope>
    <source>
        <strain evidence="4 5">A82846</strain>
    </source>
</reference>
<dbReference type="Pfam" id="PF13365">
    <property type="entry name" value="Trypsin_2"/>
    <property type="match status" value="1"/>
</dbReference>
<protein>
    <submittedName>
        <fullName evidence="4">Signal protein PDZ</fullName>
    </submittedName>
</protein>
<evidence type="ECO:0000313" key="5">
    <source>
        <dbReference type="Proteomes" id="UP000287547"/>
    </source>
</evidence>
<gene>
    <name evidence="4" type="ORF">DMH04_18475</name>
</gene>
<dbReference type="Gene3D" id="2.30.42.10">
    <property type="match status" value="1"/>
</dbReference>
<dbReference type="GO" id="GO:0006508">
    <property type="term" value="P:proteolysis"/>
    <property type="evidence" value="ECO:0007669"/>
    <property type="project" value="UniProtKB-KW"/>
</dbReference>
<dbReference type="InterPro" id="IPR051201">
    <property type="entry name" value="Chloro_Bact_Ser_Proteases"/>
</dbReference>
<dbReference type="AlphaFoldDB" id="A0A428ZB13"/>
<evidence type="ECO:0000256" key="2">
    <source>
        <dbReference type="ARBA" id="ARBA00022801"/>
    </source>
</evidence>
<name>A0A428ZB13_KIBAR</name>
<dbReference type="InterPro" id="IPR001478">
    <property type="entry name" value="PDZ"/>
</dbReference>
<dbReference type="InterPro" id="IPR009003">
    <property type="entry name" value="Peptidase_S1_PA"/>
</dbReference>
<dbReference type="PROSITE" id="PS51257">
    <property type="entry name" value="PROKAR_LIPOPROTEIN"/>
    <property type="match status" value="1"/>
</dbReference>
<accession>A0A428ZB13</accession>
<dbReference type="SUPFAM" id="SSF50156">
    <property type="entry name" value="PDZ domain-like"/>
    <property type="match status" value="1"/>
</dbReference>
<evidence type="ECO:0000259" key="3">
    <source>
        <dbReference type="PROSITE" id="PS50106"/>
    </source>
</evidence>
<evidence type="ECO:0000313" key="4">
    <source>
        <dbReference type="EMBL" id="RSM85273.1"/>
    </source>
</evidence>
<proteinExistence type="predicted"/>
<dbReference type="Gene3D" id="2.40.10.120">
    <property type="match status" value="1"/>
</dbReference>
<organism evidence="4 5">
    <name type="scientific">Kibdelosporangium aridum</name>
    <dbReference type="NCBI Taxonomy" id="2030"/>
    <lineage>
        <taxon>Bacteria</taxon>
        <taxon>Bacillati</taxon>
        <taxon>Actinomycetota</taxon>
        <taxon>Actinomycetes</taxon>
        <taxon>Pseudonocardiales</taxon>
        <taxon>Pseudonocardiaceae</taxon>
        <taxon>Kibdelosporangium</taxon>
    </lineage>
</organism>
<dbReference type="PROSITE" id="PS50106">
    <property type="entry name" value="PDZ"/>
    <property type="match status" value="1"/>
</dbReference>
<dbReference type="OrthoDB" id="9758917at2"/>
<evidence type="ECO:0000256" key="1">
    <source>
        <dbReference type="ARBA" id="ARBA00022670"/>
    </source>
</evidence>